<dbReference type="PANTHER" id="PTHR19278:SF9">
    <property type="entry name" value="URIDINE 5'-MONOPHOSPHATE SYNTHASE"/>
    <property type="match status" value="1"/>
</dbReference>
<feature type="binding site" evidence="7">
    <location>
        <position position="118"/>
    </location>
    <ligand>
        <name>orotate</name>
        <dbReference type="ChEBI" id="CHEBI:30839"/>
    </ligand>
</feature>
<keyword evidence="10" id="KW-1185">Reference proteome</keyword>
<dbReference type="InterPro" id="IPR029057">
    <property type="entry name" value="PRTase-like"/>
</dbReference>
<gene>
    <name evidence="7" type="primary">pyrE</name>
    <name evidence="9" type="ORF">CRIB_2314</name>
</gene>
<feature type="binding site" description="in other chain" evidence="7">
    <location>
        <begin position="114"/>
        <end position="122"/>
    </location>
    <ligand>
        <name>5-phospho-alpha-D-ribose 1-diphosphate</name>
        <dbReference type="ChEBI" id="CHEBI:58017"/>
        <note>ligand shared between dimeric partners</note>
    </ligand>
</feature>
<keyword evidence="6 7" id="KW-0665">Pyrimidine biosynthesis</keyword>
<comment type="caution">
    <text evidence="7">Lacks conserved residue(s) required for the propagation of feature annotation.</text>
</comment>
<dbReference type="GO" id="GO:0004588">
    <property type="term" value="F:orotate phosphoribosyltransferase activity"/>
    <property type="evidence" value="ECO:0007669"/>
    <property type="project" value="UniProtKB-UniRule"/>
</dbReference>
<protein>
    <recommendedName>
        <fullName evidence="2 7">Orotate phosphoribosyltransferase</fullName>
        <shortName evidence="7">OPRT</shortName>
        <shortName evidence="7">OPRTase</shortName>
        <ecNumber evidence="2 7">2.4.2.10</ecNumber>
    </recommendedName>
</protein>
<keyword evidence="3 7" id="KW-0328">Glycosyltransferase</keyword>
<dbReference type="GO" id="GO:0019856">
    <property type="term" value="P:pyrimidine nucleobase biosynthetic process"/>
    <property type="evidence" value="ECO:0007669"/>
    <property type="project" value="InterPro"/>
</dbReference>
<evidence type="ECO:0000256" key="5">
    <source>
        <dbReference type="ARBA" id="ARBA00022842"/>
    </source>
</evidence>
<dbReference type="RefSeq" id="WP_180702398.1">
    <property type="nucleotide sequence ID" value="NZ_CAPEHT010000051.1"/>
</dbReference>
<keyword evidence="5 7" id="KW-0460">Magnesium</keyword>
<dbReference type="UniPathway" id="UPA00070">
    <property type="reaction ID" value="UER00119"/>
</dbReference>
<evidence type="ECO:0000256" key="7">
    <source>
        <dbReference type="HAMAP-Rule" id="MF_01208"/>
    </source>
</evidence>
<comment type="subunit">
    <text evidence="7">Homodimer.</text>
</comment>
<comment type="cofactor">
    <cofactor evidence="7">
        <name>Mg(2+)</name>
        <dbReference type="ChEBI" id="CHEBI:18420"/>
    </cofactor>
</comment>
<dbReference type="HAMAP" id="MF_01208">
    <property type="entry name" value="PyrE"/>
    <property type="match status" value="1"/>
</dbReference>
<dbReference type="AlphaFoldDB" id="A0A1V1I453"/>
<proteinExistence type="inferred from homology"/>
<dbReference type="Pfam" id="PF00156">
    <property type="entry name" value="Pribosyltran"/>
    <property type="match status" value="1"/>
</dbReference>
<dbReference type="InterPro" id="IPR000836">
    <property type="entry name" value="PRTase_dom"/>
</dbReference>
<feature type="binding site" evidence="7">
    <location>
        <position position="91"/>
    </location>
    <ligand>
        <name>5-phospho-alpha-D-ribose 1-diphosphate</name>
        <dbReference type="ChEBI" id="CHEBI:58017"/>
        <note>ligand shared between dimeric partners</note>
    </ligand>
</feature>
<dbReference type="Proteomes" id="UP000245622">
    <property type="component" value="Chromosome 1"/>
</dbReference>
<dbReference type="Gene3D" id="3.40.50.2020">
    <property type="match status" value="1"/>
</dbReference>
<dbReference type="CDD" id="cd06223">
    <property type="entry name" value="PRTases_typeI"/>
    <property type="match status" value="1"/>
</dbReference>
<feature type="binding site" evidence="7">
    <location>
        <position position="146"/>
    </location>
    <ligand>
        <name>orotate</name>
        <dbReference type="ChEBI" id="CHEBI:30839"/>
    </ligand>
</feature>
<comment type="catalytic activity">
    <reaction evidence="7">
        <text>orotidine 5'-phosphate + diphosphate = orotate + 5-phospho-alpha-D-ribose 1-diphosphate</text>
        <dbReference type="Rhea" id="RHEA:10380"/>
        <dbReference type="ChEBI" id="CHEBI:30839"/>
        <dbReference type="ChEBI" id="CHEBI:33019"/>
        <dbReference type="ChEBI" id="CHEBI:57538"/>
        <dbReference type="ChEBI" id="CHEBI:58017"/>
        <dbReference type="EC" id="2.4.2.10"/>
    </reaction>
</comment>
<evidence type="ECO:0000256" key="4">
    <source>
        <dbReference type="ARBA" id="ARBA00022679"/>
    </source>
</evidence>
<accession>A0A1V1I453</accession>
<evidence type="ECO:0000256" key="6">
    <source>
        <dbReference type="ARBA" id="ARBA00022975"/>
    </source>
</evidence>
<dbReference type="GO" id="GO:0000287">
    <property type="term" value="F:magnesium ion binding"/>
    <property type="evidence" value="ECO:0007669"/>
    <property type="project" value="UniProtKB-UniRule"/>
</dbReference>
<organism evidence="9 10">
    <name type="scientific">Romboutsia ilealis</name>
    <dbReference type="NCBI Taxonomy" id="1115758"/>
    <lineage>
        <taxon>Bacteria</taxon>
        <taxon>Bacillati</taxon>
        <taxon>Bacillota</taxon>
        <taxon>Clostridia</taxon>
        <taxon>Peptostreptococcales</taxon>
        <taxon>Peptostreptococcaceae</taxon>
        <taxon>Romboutsia</taxon>
    </lineage>
</organism>
<sequence>MSKVDVVEILKKSDALLEGHFLLSSGKHSNRYVQCAKVLRFPKYAEQVLSTVVDQIKDLDIDLVVGPAMGGVIVSYELGRQLNKETVFTERKDGVMELRRGFEVSPGAKIIIAEDVVTTGKSTIETKEALEKLGGEVIGVACIANRTSKDIGMPIYSAIKLDIQVHDADECPLCKEGKIELVKPGSREFKELGM</sequence>
<dbReference type="SUPFAM" id="SSF53271">
    <property type="entry name" value="PRTase-like"/>
    <property type="match status" value="1"/>
</dbReference>
<comment type="similarity">
    <text evidence="7">Belongs to the purine/pyrimidine phosphoribosyltransferase family. PyrE subfamily.</text>
</comment>
<dbReference type="GO" id="GO:0044205">
    <property type="term" value="P:'de novo' UMP biosynthetic process"/>
    <property type="evidence" value="ECO:0007669"/>
    <property type="project" value="UniProtKB-UniRule"/>
</dbReference>
<keyword evidence="4 7" id="KW-0808">Transferase</keyword>
<comment type="function">
    <text evidence="7">Catalyzes the transfer of a ribosyl phosphate group from 5-phosphoribose 1-diphosphate to orotate, leading to the formation of orotidine monophosphate (OMP).</text>
</comment>
<comment type="pathway">
    <text evidence="1 7">Pyrimidine metabolism; UMP biosynthesis via de novo pathway; UMP from orotate: step 1/2.</text>
</comment>
<evidence type="ECO:0000313" key="10">
    <source>
        <dbReference type="Proteomes" id="UP000245622"/>
    </source>
</evidence>
<evidence type="ECO:0000256" key="3">
    <source>
        <dbReference type="ARBA" id="ARBA00022676"/>
    </source>
</evidence>
<feature type="domain" description="Phosphoribosyltransferase" evidence="8">
    <location>
        <begin position="55"/>
        <end position="149"/>
    </location>
</feature>
<dbReference type="PANTHER" id="PTHR19278">
    <property type="entry name" value="OROTATE PHOSPHORIBOSYLTRANSFERASE"/>
    <property type="match status" value="1"/>
</dbReference>
<evidence type="ECO:0000256" key="1">
    <source>
        <dbReference type="ARBA" id="ARBA00004889"/>
    </source>
</evidence>
<dbReference type="GeneID" id="82206348"/>
<name>A0A1V1I453_9FIRM</name>
<dbReference type="NCBIfam" id="TIGR01367">
    <property type="entry name" value="pyrE_Therm"/>
    <property type="match status" value="1"/>
</dbReference>
<dbReference type="InterPro" id="IPR006273">
    <property type="entry name" value="Orotate_PRibTrfase_bac"/>
</dbReference>
<reference evidence="9 10" key="1">
    <citation type="submission" date="2014-04" db="EMBL/GenBank/DDBJ databases">
        <authorList>
            <person name="Hornung B.V."/>
        </authorList>
    </citation>
    <scope>NUCLEOTIDE SEQUENCE [LARGE SCALE GENOMIC DNA]</scope>
    <source>
        <strain evidence="9 10">CRIB</strain>
    </source>
</reference>
<dbReference type="EMBL" id="LN555523">
    <property type="protein sequence ID" value="CED94913.1"/>
    <property type="molecule type" value="Genomic_DNA"/>
</dbReference>
<dbReference type="KEGG" id="ril:CRIB_2314"/>
<dbReference type="EC" id="2.4.2.10" evidence="2 7"/>
<evidence type="ECO:0000256" key="2">
    <source>
        <dbReference type="ARBA" id="ARBA00011971"/>
    </source>
</evidence>
<evidence type="ECO:0000259" key="8">
    <source>
        <dbReference type="Pfam" id="PF00156"/>
    </source>
</evidence>
<feature type="binding site" description="in other chain" evidence="7">
    <location>
        <position position="92"/>
    </location>
    <ligand>
        <name>5-phospho-alpha-D-ribose 1-diphosphate</name>
        <dbReference type="ChEBI" id="CHEBI:58017"/>
        <note>ligand shared between dimeric partners</note>
    </ligand>
</feature>
<dbReference type="InterPro" id="IPR023031">
    <property type="entry name" value="OPRT"/>
</dbReference>
<evidence type="ECO:0000313" key="9">
    <source>
        <dbReference type="EMBL" id="CED94913.1"/>
    </source>
</evidence>